<dbReference type="GO" id="GO:0016787">
    <property type="term" value="F:hydrolase activity"/>
    <property type="evidence" value="ECO:0007669"/>
    <property type="project" value="UniProtKB-KW"/>
</dbReference>
<dbReference type="SUPFAM" id="SSF48371">
    <property type="entry name" value="ARM repeat"/>
    <property type="match status" value="1"/>
</dbReference>
<proteinExistence type="predicted"/>
<reference evidence="3 4" key="1">
    <citation type="submission" date="2024-04" db="EMBL/GenBank/DDBJ databases">
        <title>Novel species of the genus Ideonella isolated from streams.</title>
        <authorList>
            <person name="Lu H."/>
        </authorList>
    </citation>
    <scope>NUCLEOTIDE SEQUENCE [LARGE SCALE GENOMIC DNA]</scope>
    <source>
        <strain evidence="3 4">DXS22W</strain>
    </source>
</reference>
<keyword evidence="1" id="KW-0732">Signal</keyword>
<protein>
    <submittedName>
        <fullName evidence="3">Serine hydrolase</fullName>
    </submittedName>
</protein>
<organism evidence="3 4">
    <name type="scientific">Pseudaquabacterium inlustre</name>
    <dbReference type="NCBI Taxonomy" id="2984192"/>
    <lineage>
        <taxon>Bacteria</taxon>
        <taxon>Pseudomonadati</taxon>
        <taxon>Pseudomonadota</taxon>
        <taxon>Betaproteobacteria</taxon>
        <taxon>Burkholderiales</taxon>
        <taxon>Sphaerotilaceae</taxon>
        <taxon>Pseudaquabacterium</taxon>
    </lineage>
</organism>
<dbReference type="InterPro" id="IPR001466">
    <property type="entry name" value="Beta-lactam-related"/>
</dbReference>
<dbReference type="InterPro" id="IPR016024">
    <property type="entry name" value="ARM-type_fold"/>
</dbReference>
<dbReference type="InterPro" id="IPR004155">
    <property type="entry name" value="PBS_lyase_HEAT"/>
</dbReference>
<dbReference type="Proteomes" id="UP001365405">
    <property type="component" value="Unassembled WGS sequence"/>
</dbReference>
<gene>
    <name evidence="3" type="ORF">AACH10_22805</name>
</gene>
<accession>A0ABU9CRA7</accession>
<keyword evidence="3" id="KW-0378">Hydrolase</keyword>
<dbReference type="InterPro" id="IPR012338">
    <property type="entry name" value="Beta-lactam/transpept-like"/>
</dbReference>
<dbReference type="SUPFAM" id="SSF56601">
    <property type="entry name" value="beta-lactamase/transpeptidase-like"/>
    <property type="match status" value="1"/>
</dbReference>
<name>A0ABU9CRA7_9BURK</name>
<sequence>MLTAVRWLPPILLSLASLHPLQAATPADAPAEAPSFAQHLAALSHPDPYTRGEAAIALGRIGEPAVPALTQALRSDDARLRTSAAIALGRIGAPAVRALPELTALLSDANAQVRHVAAVTLGGLGTAARSAAPALTRILSDQSEAVRRSAVLALDQVAPGHRADALSQPAVVATLDHLVPALLAEHHVPGLAVALIRDGQRVWSRGYGVMRAGSSEPVTPATVFEAASMSKPILAMLAMQLVDARQLDLDRPVVAYGTELLVPDVPDKQRVTARMLMAHTSGYPNWRPGGEEVEGPLPLLFSPGARFGYSGEGIFYLQRRVEWLTGQPLQALAQARLFGPLGLTGTDFGWTPQIGARQASGHGDDGAARPPSRYQHPNAAYTLYTTVDDYARLLVEMLKAARGTSALLSQSSAQEMLRHQVRVDAREPIERPGAAQGQAVFWGLGWSINATAQGDIAHHSGANSTGFRSFSQFSPARGSGLVILTNGMQGDELWRRLVAAIGDW</sequence>
<dbReference type="Pfam" id="PF13646">
    <property type="entry name" value="HEAT_2"/>
    <property type="match status" value="1"/>
</dbReference>
<dbReference type="SMART" id="SM00567">
    <property type="entry name" value="EZ_HEAT"/>
    <property type="match status" value="3"/>
</dbReference>
<feature type="domain" description="Beta-lactamase-related" evidence="2">
    <location>
        <begin position="175"/>
        <end position="493"/>
    </location>
</feature>
<dbReference type="InterPro" id="IPR021133">
    <property type="entry name" value="HEAT_type_2"/>
</dbReference>
<evidence type="ECO:0000259" key="2">
    <source>
        <dbReference type="Pfam" id="PF00144"/>
    </source>
</evidence>
<dbReference type="RefSeq" id="WP_341412834.1">
    <property type="nucleotide sequence ID" value="NZ_JBBUTH010000010.1"/>
</dbReference>
<dbReference type="PROSITE" id="PS50077">
    <property type="entry name" value="HEAT_REPEAT"/>
    <property type="match status" value="1"/>
</dbReference>
<dbReference type="Gene3D" id="3.40.710.10">
    <property type="entry name" value="DD-peptidase/beta-lactamase superfamily"/>
    <property type="match status" value="1"/>
</dbReference>
<comment type="caution">
    <text evidence="3">The sequence shown here is derived from an EMBL/GenBank/DDBJ whole genome shotgun (WGS) entry which is preliminary data.</text>
</comment>
<feature type="signal peptide" evidence="1">
    <location>
        <begin position="1"/>
        <end position="23"/>
    </location>
</feature>
<dbReference type="InterPro" id="IPR011989">
    <property type="entry name" value="ARM-like"/>
</dbReference>
<dbReference type="InterPro" id="IPR050789">
    <property type="entry name" value="Diverse_Enzym_Activities"/>
</dbReference>
<evidence type="ECO:0000313" key="3">
    <source>
        <dbReference type="EMBL" id="MEK8053102.1"/>
    </source>
</evidence>
<dbReference type="Pfam" id="PF00144">
    <property type="entry name" value="Beta-lactamase"/>
    <property type="match status" value="1"/>
</dbReference>
<evidence type="ECO:0000256" key="1">
    <source>
        <dbReference type="SAM" id="SignalP"/>
    </source>
</evidence>
<dbReference type="EMBL" id="JBBUTH010000010">
    <property type="protein sequence ID" value="MEK8053102.1"/>
    <property type="molecule type" value="Genomic_DNA"/>
</dbReference>
<keyword evidence="4" id="KW-1185">Reference proteome</keyword>
<dbReference type="PANTHER" id="PTHR43283:SF18">
    <property type="match status" value="1"/>
</dbReference>
<dbReference type="PANTHER" id="PTHR43283">
    <property type="entry name" value="BETA-LACTAMASE-RELATED"/>
    <property type="match status" value="1"/>
</dbReference>
<evidence type="ECO:0000313" key="4">
    <source>
        <dbReference type="Proteomes" id="UP001365405"/>
    </source>
</evidence>
<dbReference type="Gene3D" id="1.25.10.10">
    <property type="entry name" value="Leucine-rich Repeat Variant"/>
    <property type="match status" value="2"/>
</dbReference>
<feature type="chain" id="PRO_5045531103" evidence="1">
    <location>
        <begin position="24"/>
        <end position="504"/>
    </location>
</feature>